<gene>
    <name evidence="1" type="ORF">DAQ1742_00792</name>
</gene>
<dbReference type="AlphaFoldDB" id="A0A375A8A8"/>
<reference evidence="1 2" key="1">
    <citation type="submission" date="2016-09" db="EMBL/GenBank/DDBJ databases">
        <authorList>
            <person name="Reverchon S."/>
            <person name="Nasser W."/>
            <person name="Leonard S."/>
            <person name="Brochier C."/>
            <person name="Duprey A."/>
        </authorList>
    </citation>
    <scope>NUCLEOTIDE SEQUENCE [LARGE SCALE GENOMIC DNA]</scope>
    <source>
        <strain evidence="1 2">174/2</strain>
    </source>
</reference>
<protein>
    <submittedName>
        <fullName evidence="1">Uncharacterized protein</fullName>
    </submittedName>
</protein>
<name>A0A375A8A8_9GAMM</name>
<dbReference type="EMBL" id="LT615367">
    <property type="protein sequence ID" value="SLM61859.1"/>
    <property type="molecule type" value="Genomic_DNA"/>
</dbReference>
<dbReference type="InterPro" id="IPR016181">
    <property type="entry name" value="Acyl_CoA_acyltransferase"/>
</dbReference>
<keyword evidence="2" id="KW-1185">Reference proteome</keyword>
<dbReference type="KEGG" id="daq:DAQ1742_00792"/>
<organism evidence="1 2">
    <name type="scientific">Dickeya aquatica</name>
    <dbReference type="NCBI Taxonomy" id="1401087"/>
    <lineage>
        <taxon>Bacteria</taxon>
        <taxon>Pseudomonadati</taxon>
        <taxon>Pseudomonadota</taxon>
        <taxon>Gammaproteobacteria</taxon>
        <taxon>Enterobacterales</taxon>
        <taxon>Pectobacteriaceae</taxon>
        <taxon>Dickeya</taxon>
    </lineage>
</organism>
<dbReference type="Proteomes" id="UP000294820">
    <property type="component" value="Chromosome 1"/>
</dbReference>
<dbReference type="Gene3D" id="3.40.630.30">
    <property type="match status" value="1"/>
</dbReference>
<evidence type="ECO:0000313" key="1">
    <source>
        <dbReference type="EMBL" id="SLM61859.1"/>
    </source>
</evidence>
<sequence>MLRNEPHKKPIFYHGIIRLKTGIHQPQAIRLYLRHGYRVRGLFPRYDDDPLSVYMEKTLVDSA</sequence>
<evidence type="ECO:0000313" key="2">
    <source>
        <dbReference type="Proteomes" id="UP000294820"/>
    </source>
</evidence>
<proteinExistence type="predicted"/>
<accession>A0A375A8A8</accession>
<dbReference type="SUPFAM" id="SSF55729">
    <property type="entry name" value="Acyl-CoA N-acyltransferases (Nat)"/>
    <property type="match status" value="1"/>
</dbReference>